<dbReference type="InterPro" id="IPR002938">
    <property type="entry name" value="FAD-bd"/>
</dbReference>
<comment type="cofactor">
    <cofactor evidence="1">
        <name>FAD</name>
        <dbReference type="ChEBI" id="CHEBI:57692"/>
    </cofactor>
</comment>
<dbReference type="AlphaFoldDB" id="A0A366M0X2"/>
<feature type="domain" description="FAD-binding" evidence="4">
    <location>
        <begin position="3"/>
        <end position="362"/>
    </location>
</feature>
<organism evidence="5 6">
    <name type="scientific">Spongiactinospora rosea</name>
    <dbReference type="NCBI Taxonomy" id="2248750"/>
    <lineage>
        <taxon>Bacteria</taxon>
        <taxon>Bacillati</taxon>
        <taxon>Actinomycetota</taxon>
        <taxon>Actinomycetes</taxon>
        <taxon>Streptosporangiales</taxon>
        <taxon>Streptosporangiaceae</taxon>
        <taxon>Spongiactinospora</taxon>
    </lineage>
</organism>
<protein>
    <recommendedName>
        <fullName evidence="4">FAD-binding domain-containing protein</fullName>
    </recommendedName>
</protein>
<dbReference type="PRINTS" id="PR00420">
    <property type="entry name" value="RNGMNOXGNASE"/>
</dbReference>
<dbReference type="Gene3D" id="3.50.50.60">
    <property type="entry name" value="FAD/NAD(P)-binding domain"/>
    <property type="match status" value="2"/>
</dbReference>
<evidence type="ECO:0000313" key="5">
    <source>
        <dbReference type="EMBL" id="RBQ19835.1"/>
    </source>
</evidence>
<reference evidence="5 6" key="1">
    <citation type="submission" date="2018-06" db="EMBL/GenBank/DDBJ databases">
        <title>Sphaerisporangium craniellae sp. nov., isolated from a marine sponge in the South China Sea.</title>
        <authorList>
            <person name="Li L."/>
        </authorList>
    </citation>
    <scope>NUCLEOTIDE SEQUENCE [LARGE SCALE GENOMIC DNA]</scope>
    <source>
        <strain evidence="5 6">LHW63015</strain>
    </source>
</reference>
<dbReference type="RefSeq" id="WP_113981101.1">
    <property type="nucleotide sequence ID" value="NZ_QMEY01000004.1"/>
</dbReference>
<dbReference type="PANTHER" id="PTHR43004">
    <property type="entry name" value="TRK SYSTEM POTASSIUM UPTAKE PROTEIN"/>
    <property type="match status" value="1"/>
</dbReference>
<dbReference type="SUPFAM" id="SSF51905">
    <property type="entry name" value="FAD/NAD(P)-binding domain"/>
    <property type="match status" value="1"/>
</dbReference>
<dbReference type="OrthoDB" id="4141215at2"/>
<evidence type="ECO:0000313" key="6">
    <source>
        <dbReference type="Proteomes" id="UP000253303"/>
    </source>
</evidence>
<dbReference type="EMBL" id="QMEY01000004">
    <property type="protein sequence ID" value="RBQ19835.1"/>
    <property type="molecule type" value="Genomic_DNA"/>
</dbReference>
<dbReference type="Proteomes" id="UP000253303">
    <property type="component" value="Unassembled WGS sequence"/>
</dbReference>
<keyword evidence="3" id="KW-0274">FAD</keyword>
<dbReference type="PANTHER" id="PTHR43004:SF19">
    <property type="entry name" value="BINDING MONOOXYGENASE, PUTATIVE (JCVI)-RELATED"/>
    <property type="match status" value="1"/>
</dbReference>
<dbReference type="Gene3D" id="3.40.30.120">
    <property type="match status" value="1"/>
</dbReference>
<gene>
    <name evidence="5" type="ORF">DP939_14095</name>
</gene>
<evidence type="ECO:0000256" key="2">
    <source>
        <dbReference type="ARBA" id="ARBA00022630"/>
    </source>
</evidence>
<dbReference type="InterPro" id="IPR036188">
    <property type="entry name" value="FAD/NAD-bd_sf"/>
</dbReference>
<keyword evidence="2" id="KW-0285">Flavoprotein</keyword>
<dbReference type="GO" id="GO:0016709">
    <property type="term" value="F:oxidoreductase activity, acting on paired donors, with incorporation or reduction of molecular oxygen, NAD(P)H as one donor, and incorporation of one atom of oxygen"/>
    <property type="evidence" value="ECO:0007669"/>
    <property type="project" value="UniProtKB-ARBA"/>
</dbReference>
<dbReference type="GO" id="GO:0071949">
    <property type="term" value="F:FAD binding"/>
    <property type="evidence" value="ECO:0007669"/>
    <property type="project" value="InterPro"/>
</dbReference>
<proteinExistence type="predicted"/>
<sequence length="512" mass="54647">MWDVVVVGGGPVGLFLATELRLAGASVVVLERLERPDPDKDEGDRGVQARTLQTLRLRGLLGDVLRRAGAAEGPVYADFSGPPGEDAPDDLRTLAEQWSTQRLKGHLAFLPLLDEDDGLADVPAQAAVWQGHLERVLEERALALGAEIRRGRQVTDVREDGDAVVATLADGEQVRGAYLVGCDGGHSRVRRACGFDFPGDEAAMLALLATPELTDPAALTPGIHRTPTGLMFVEPPPGQIVTVEFGVPQADRRTPVTREEFEASLRRVSGIDVEVTGLSKATRVTDHARQVTTYRQGRVLLAGDAAHVHSPMGGQGLNLGLQDAANLGWKLGLVVAGRAPETLLDTYTAERHPVGATVLRNTKAQSALLRPDPHSNALRDLVAELIERPQAKRHLVEMLTGIGLRVPHTSSHPLGGRFVPVALGGTDNLGDLLADGHGLLLDLTGDRKAAIEAEGWRDRVRVSHARPAGLDDGPHALLVRPDGYIAWGAEDGDVTGLRETLTQWFGPALTGA</sequence>
<comment type="caution">
    <text evidence="5">The sequence shown here is derived from an EMBL/GenBank/DDBJ whole genome shotgun (WGS) entry which is preliminary data.</text>
</comment>
<name>A0A366M0X2_9ACTN</name>
<evidence type="ECO:0000256" key="3">
    <source>
        <dbReference type="ARBA" id="ARBA00022827"/>
    </source>
</evidence>
<dbReference type="Pfam" id="PF01494">
    <property type="entry name" value="FAD_binding_3"/>
    <property type="match status" value="1"/>
</dbReference>
<dbReference type="Pfam" id="PF21274">
    <property type="entry name" value="Rng_hyd_C"/>
    <property type="match status" value="1"/>
</dbReference>
<dbReference type="InterPro" id="IPR050641">
    <property type="entry name" value="RIFMO-like"/>
</dbReference>
<evidence type="ECO:0000259" key="4">
    <source>
        <dbReference type="Pfam" id="PF01494"/>
    </source>
</evidence>
<keyword evidence="6" id="KW-1185">Reference proteome</keyword>
<accession>A0A366M0X2</accession>
<evidence type="ECO:0000256" key="1">
    <source>
        <dbReference type="ARBA" id="ARBA00001974"/>
    </source>
</evidence>